<dbReference type="GO" id="GO:0000940">
    <property type="term" value="C:outer kinetochore"/>
    <property type="evidence" value="ECO:0007669"/>
    <property type="project" value="TreeGrafter"/>
</dbReference>
<keyword evidence="3" id="KW-1185">Reference proteome</keyword>
<dbReference type="EMBL" id="JASFZW010000002">
    <property type="protein sequence ID" value="KAK2079781.1"/>
    <property type="molecule type" value="Genomic_DNA"/>
</dbReference>
<evidence type="ECO:0000313" key="2">
    <source>
        <dbReference type="EMBL" id="KAK2079781.1"/>
    </source>
</evidence>
<dbReference type="Proteomes" id="UP001255856">
    <property type="component" value="Unassembled WGS sequence"/>
</dbReference>
<dbReference type="GO" id="GO:0072686">
    <property type="term" value="C:mitotic spindle"/>
    <property type="evidence" value="ECO:0007669"/>
    <property type="project" value="TreeGrafter"/>
</dbReference>
<dbReference type="PANTHER" id="PTHR28573">
    <property type="entry name" value="SPINDLE AND KINETOCHORE-ASSOCIATED PROTEIN 1"/>
    <property type="match status" value="1"/>
</dbReference>
<dbReference type="GO" id="GO:0031110">
    <property type="term" value="P:regulation of microtubule polymerization or depolymerization"/>
    <property type="evidence" value="ECO:0007669"/>
    <property type="project" value="TreeGrafter"/>
</dbReference>
<evidence type="ECO:0000313" key="3">
    <source>
        <dbReference type="Proteomes" id="UP001255856"/>
    </source>
</evidence>
<protein>
    <submittedName>
        <fullName evidence="2">Uncharacterized protein</fullName>
    </submittedName>
</protein>
<accession>A0AAD9ILB4</accession>
<dbReference type="Pfam" id="PF07160">
    <property type="entry name" value="SKA1"/>
    <property type="match status" value="1"/>
</dbReference>
<dbReference type="GO" id="GO:0000278">
    <property type="term" value="P:mitotic cell cycle"/>
    <property type="evidence" value="ECO:0007669"/>
    <property type="project" value="TreeGrafter"/>
</dbReference>
<gene>
    <name evidence="2" type="ORF">QBZ16_002176</name>
</gene>
<dbReference type="Gene3D" id="1.10.10.1890">
    <property type="entry name" value="Ska1 microtubule binding domain-like"/>
    <property type="match status" value="1"/>
</dbReference>
<dbReference type="GO" id="GO:0007059">
    <property type="term" value="P:chromosome segregation"/>
    <property type="evidence" value="ECO:0007669"/>
    <property type="project" value="InterPro"/>
</dbReference>
<proteinExistence type="inferred from homology"/>
<dbReference type="GO" id="GO:0008017">
    <property type="term" value="F:microtubule binding"/>
    <property type="evidence" value="ECO:0007669"/>
    <property type="project" value="InterPro"/>
</dbReference>
<dbReference type="PANTHER" id="PTHR28573:SF1">
    <property type="entry name" value="SPINDLE AND KINETOCHORE-ASSOCIATED PROTEIN 1"/>
    <property type="match status" value="1"/>
</dbReference>
<name>A0AAD9ILB4_PROWI</name>
<sequence length="63" mass="6945">MISVKEDLHDKPWALESDLRTGTALRTDKTGRAIITVLRHLGRITEARVNVGGSMLSAFLLNV</sequence>
<reference evidence="2" key="1">
    <citation type="submission" date="2021-01" db="EMBL/GenBank/DDBJ databases">
        <authorList>
            <person name="Eckstrom K.M.E."/>
        </authorList>
    </citation>
    <scope>NUCLEOTIDE SEQUENCE</scope>
    <source>
        <strain evidence="2">UVCC 0001</strain>
    </source>
</reference>
<comment type="similarity">
    <text evidence="1">Belongs to the SKA1 family.</text>
</comment>
<dbReference type="GO" id="GO:0005876">
    <property type="term" value="C:spindle microtubule"/>
    <property type="evidence" value="ECO:0007669"/>
    <property type="project" value="TreeGrafter"/>
</dbReference>
<organism evidence="2 3">
    <name type="scientific">Prototheca wickerhamii</name>
    <dbReference type="NCBI Taxonomy" id="3111"/>
    <lineage>
        <taxon>Eukaryota</taxon>
        <taxon>Viridiplantae</taxon>
        <taxon>Chlorophyta</taxon>
        <taxon>core chlorophytes</taxon>
        <taxon>Trebouxiophyceae</taxon>
        <taxon>Chlorellales</taxon>
        <taxon>Chlorellaceae</taxon>
        <taxon>Prototheca</taxon>
    </lineage>
</organism>
<dbReference type="GO" id="GO:0051301">
    <property type="term" value="P:cell division"/>
    <property type="evidence" value="ECO:0007669"/>
    <property type="project" value="InterPro"/>
</dbReference>
<dbReference type="InterPro" id="IPR009829">
    <property type="entry name" value="SKA1"/>
</dbReference>
<dbReference type="InterPro" id="IPR042031">
    <property type="entry name" value="SKA1_MBD_sf"/>
</dbReference>
<comment type="caution">
    <text evidence="2">The sequence shown here is derived from an EMBL/GenBank/DDBJ whole genome shotgun (WGS) entry which is preliminary data.</text>
</comment>
<evidence type="ECO:0000256" key="1">
    <source>
        <dbReference type="ARBA" id="ARBA00006836"/>
    </source>
</evidence>
<dbReference type="AlphaFoldDB" id="A0AAD9ILB4"/>